<evidence type="ECO:0000256" key="1">
    <source>
        <dbReference type="ARBA" id="ARBA00009437"/>
    </source>
</evidence>
<dbReference type="OrthoDB" id="9794694at2"/>
<evidence type="ECO:0000313" key="7">
    <source>
        <dbReference type="Proteomes" id="UP000198615"/>
    </source>
</evidence>
<dbReference type="Pfam" id="PF03466">
    <property type="entry name" value="LysR_substrate"/>
    <property type="match status" value="1"/>
</dbReference>
<dbReference type="RefSeq" id="WP_093149502.1">
    <property type="nucleotide sequence ID" value="NZ_FNBW01000004.1"/>
</dbReference>
<dbReference type="PRINTS" id="PR00039">
    <property type="entry name" value="HTHLYSR"/>
</dbReference>
<dbReference type="GO" id="GO:0006351">
    <property type="term" value="P:DNA-templated transcription"/>
    <property type="evidence" value="ECO:0007669"/>
    <property type="project" value="TreeGrafter"/>
</dbReference>
<organism evidence="6 7">
    <name type="scientific">Thalassobaculum litoreum DSM 18839</name>
    <dbReference type="NCBI Taxonomy" id="1123362"/>
    <lineage>
        <taxon>Bacteria</taxon>
        <taxon>Pseudomonadati</taxon>
        <taxon>Pseudomonadota</taxon>
        <taxon>Alphaproteobacteria</taxon>
        <taxon>Rhodospirillales</taxon>
        <taxon>Thalassobaculaceae</taxon>
        <taxon>Thalassobaculum</taxon>
    </lineage>
</organism>
<evidence type="ECO:0000313" key="6">
    <source>
        <dbReference type="EMBL" id="SDF54815.1"/>
    </source>
</evidence>
<dbReference type="GO" id="GO:0043565">
    <property type="term" value="F:sequence-specific DNA binding"/>
    <property type="evidence" value="ECO:0007669"/>
    <property type="project" value="TreeGrafter"/>
</dbReference>
<dbReference type="InterPro" id="IPR005119">
    <property type="entry name" value="LysR_subst-bd"/>
</dbReference>
<dbReference type="PROSITE" id="PS50931">
    <property type="entry name" value="HTH_LYSR"/>
    <property type="match status" value="1"/>
</dbReference>
<dbReference type="InterPro" id="IPR036388">
    <property type="entry name" value="WH-like_DNA-bd_sf"/>
</dbReference>
<protein>
    <submittedName>
        <fullName evidence="6">LysR family transcriptional regulator, glycine cleavage system transcriptional activator</fullName>
    </submittedName>
</protein>
<dbReference type="AlphaFoldDB" id="A0A8G2BGF5"/>
<evidence type="ECO:0000256" key="2">
    <source>
        <dbReference type="ARBA" id="ARBA00023015"/>
    </source>
</evidence>
<comment type="caution">
    <text evidence="6">The sequence shown here is derived from an EMBL/GenBank/DDBJ whole genome shotgun (WGS) entry which is preliminary data.</text>
</comment>
<dbReference type="InterPro" id="IPR058163">
    <property type="entry name" value="LysR-type_TF_proteobact-type"/>
</dbReference>
<evidence type="ECO:0000256" key="3">
    <source>
        <dbReference type="ARBA" id="ARBA00023125"/>
    </source>
</evidence>
<dbReference type="InterPro" id="IPR036390">
    <property type="entry name" value="WH_DNA-bd_sf"/>
</dbReference>
<accession>A0A8G2BGF5</accession>
<keyword evidence="2" id="KW-0805">Transcription regulation</keyword>
<keyword evidence="4" id="KW-0804">Transcription</keyword>
<dbReference type="SUPFAM" id="SSF46785">
    <property type="entry name" value="Winged helix' DNA-binding domain"/>
    <property type="match status" value="1"/>
</dbReference>
<dbReference type="EMBL" id="FNBW01000004">
    <property type="protein sequence ID" value="SDF54815.1"/>
    <property type="molecule type" value="Genomic_DNA"/>
</dbReference>
<dbReference type="Gene3D" id="1.10.10.10">
    <property type="entry name" value="Winged helix-like DNA-binding domain superfamily/Winged helix DNA-binding domain"/>
    <property type="match status" value="1"/>
</dbReference>
<dbReference type="PANTHER" id="PTHR30537:SF26">
    <property type="entry name" value="GLYCINE CLEAVAGE SYSTEM TRANSCRIPTIONAL ACTIVATOR"/>
    <property type="match status" value="1"/>
</dbReference>
<evidence type="ECO:0000259" key="5">
    <source>
        <dbReference type="PROSITE" id="PS50931"/>
    </source>
</evidence>
<dbReference type="CDD" id="cd08432">
    <property type="entry name" value="PBP2_GcdR_TrpI_HvrB_AmpR_like"/>
    <property type="match status" value="1"/>
</dbReference>
<dbReference type="Pfam" id="PF00126">
    <property type="entry name" value="HTH_1"/>
    <property type="match status" value="1"/>
</dbReference>
<dbReference type="InterPro" id="IPR000847">
    <property type="entry name" value="LysR_HTH_N"/>
</dbReference>
<evidence type="ECO:0000256" key="4">
    <source>
        <dbReference type="ARBA" id="ARBA00023163"/>
    </source>
</evidence>
<dbReference type="PANTHER" id="PTHR30537">
    <property type="entry name" value="HTH-TYPE TRANSCRIPTIONAL REGULATOR"/>
    <property type="match status" value="1"/>
</dbReference>
<name>A0A8G2BGF5_9PROT</name>
<sequence length="315" mass="35116">MSARRLPPLNALRAFEAAARLESMSRAADELSVTHAAVSHQVKALEEWIGQPLFRREHRRIRLTEAGADLLPVLGQAFDSIDARLADISATGGRRMLTITAAPSVAYRWIVPRLPAFSARHPEIDVRIEHSTRMVDLRRERAIDVGLRYGRGGWEGLEQHWLISGHARPIASPGLLAKYGLSAADLPLPVETIASLPLHHEETRLWWRRWFENNGMPEADVSSGAVLYDAGSILDLALAGHGAVLGRFALAREAMSAGLLLPLHDAYLDEDAGYWFVYDKARADEPHIAAFREFILEQIGEETWQDWQASDRDGD</sequence>
<dbReference type="SUPFAM" id="SSF53850">
    <property type="entry name" value="Periplasmic binding protein-like II"/>
    <property type="match status" value="1"/>
</dbReference>
<dbReference type="FunFam" id="1.10.10.10:FF:000038">
    <property type="entry name" value="Glycine cleavage system transcriptional activator"/>
    <property type="match status" value="1"/>
</dbReference>
<keyword evidence="3" id="KW-0238">DNA-binding</keyword>
<feature type="domain" description="HTH lysR-type" evidence="5">
    <location>
        <begin position="7"/>
        <end position="64"/>
    </location>
</feature>
<reference evidence="6 7" key="1">
    <citation type="submission" date="2016-10" db="EMBL/GenBank/DDBJ databases">
        <authorList>
            <person name="Varghese N."/>
            <person name="Submissions S."/>
        </authorList>
    </citation>
    <scope>NUCLEOTIDE SEQUENCE [LARGE SCALE GENOMIC DNA]</scope>
    <source>
        <strain evidence="6 7">DSM 18839</strain>
    </source>
</reference>
<comment type="similarity">
    <text evidence="1">Belongs to the LysR transcriptional regulatory family.</text>
</comment>
<dbReference type="Gene3D" id="3.40.190.10">
    <property type="entry name" value="Periplasmic binding protein-like II"/>
    <property type="match status" value="2"/>
</dbReference>
<dbReference type="Proteomes" id="UP000198615">
    <property type="component" value="Unassembled WGS sequence"/>
</dbReference>
<gene>
    <name evidence="6" type="ORF">SAMN05660686_01626</name>
</gene>
<keyword evidence="7" id="KW-1185">Reference proteome</keyword>
<dbReference type="GO" id="GO:0003700">
    <property type="term" value="F:DNA-binding transcription factor activity"/>
    <property type="evidence" value="ECO:0007669"/>
    <property type="project" value="InterPro"/>
</dbReference>
<proteinExistence type="inferred from homology"/>